<keyword evidence="2" id="KW-0677">Repeat</keyword>
<dbReference type="SUPFAM" id="SSF52540">
    <property type="entry name" value="P-loop containing nucleoside triphosphate hydrolases"/>
    <property type="match status" value="1"/>
</dbReference>
<feature type="region of interest" description="Disordered" evidence="4">
    <location>
        <begin position="13"/>
        <end position="80"/>
    </location>
</feature>
<dbReference type="Gene3D" id="2.130.10.10">
    <property type="entry name" value="YVTN repeat-like/Quinoprotein amine dehydrogenase"/>
    <property type="match status" value="4"/>
</dbReference>
<dbReference type="Pfam" id="PF25469">
    <property type="entry name" value="WHD_NWD1"/>
    <property type="match status" value="1"/>
</dbReference>
<dbReference type="OrthoDB" id="6134417at2759"/>
<evidence type="ECO:0000256" key="2">
    <source>
        <dbReference type="ARBA" id="ARBA00022737"/>
    </source>
</evidence>
<dbReference type="Proteomes" id="UP000005408">
    <property type="component" value="Unassembled WGS sequence"/>
</dbReference>
<evidence type="ECO:0000313" key="8">
    <source>
        <dbReference type="EnsemblMetazoa" id="G30866.1:cds"/>
    </source>
</evidence>
<feature type="compositionally biased region" description="Polar residues" evidence="4">
    <location>
        <begin position="16"/>
        <end position="29"/>
    </location>
</feature>
<dbReference type="OMA" id="WWNESER"/>
<dbReference type="PANTHER" id="PTHR19871">
    <property type="entry name" value="BETA TRANSDUCIN-RELATED PROTEIN"/>
    <property type="match status" value="1"/>
</dbReference>
<protein>
    <recommendedName>
        <fullName evidence="10">NACHT and WD repeat domain-containing protein 1</fullName>
    </recommendedName>
</protein>
<feature type="compositionally biased region" description="Polar residues" evidence="4">
    <location>
        <begin position="58"/>
        <end position="78"/>
    </location>
</feature>
<proteinExistence type="predicted"/>
<dbReference type="InterPro" id="IPR027417">
    <property type="entry name" value="P-loop_NTPase"/>
</dbReference>
<evidence type="ECO:0000259" key="6">
    <source>
        <dbReference type="Pfam" id="PF13271"/>
    </source>
</evidence>
<dbReference type="EnsemblMetazoa" id="G30866.1">
    <property type="protein sequence ID" value="G30866.1:cds"/>
    <property type="gene ID" value="G30866"/>
</dbReference>
<dbReference type="InterPro" id="IPR015943">
    <property type="entry name" value="WD40/YVTN_repeat-like_dom_sf"/>
</dbReference>
<feature type="domain" description="DUF4062" evidence="6">
    <location>
        <begin position="142"/>
        <end position="229"/>
    </location>
</feature>
<feature type="compositionally biased region" description="Polar residues" evidence="4">
    <location>
        <begin position="36"/>
        <end position="45"/>
    </location>
</feature>
<evidence type="ECO:0008006" key="10">
    <source>
        <dbReference type="Google" id="ProtNLM"/>
    </source>
</evidence>
<keyword evidence="1" id="KW-0853">WD repeat</keyword>
<organism evidence="8 9">
    <name type="scientific">Magallana gigas</name>
    <name type="common">Pacific oyster</name>
    <name type="synonym">Crassostrea gigas</name>
    <dbReference type="NCBI Taxonomy" id="29159"/>
    <lineage>
        <taxon>Eukaryota</taxon>
        <taxon>Metazoa</taxon>
        <taxon>Spiralia</taxon>
        <taxon>Lophotrochozoa</taxon>
        <taxon>Mollusca</taxon>
        <taxon>Bivalvia</taxon>
        <taxon>Autobranchia</taxon>
        <taxon>Pteriomorphia</taxon>
        <taxon>Ostreida</taxon>
        <taxon>Ostreoidea</taxon>
        <taxon>Ostreidae</taxon>
        <taxon>Magallana</taxon>
    </lineage>
</organism>
<feature type="compositionally biased region" description="Acidic residues" evidence="4">
    <location>
        <begin position="1710"/>
        <end position="1726"/>
    </location>
</feature>
<evidence type="ECO:0000259" key="5">
    <source>
        <dbReference type="Pfam" id="PF05729"/>
    </source>
</evidence>
<name>A0A8W8M405_MAGGI</name>
<keyword evidence="9" id="KW-1185">Reference proteome</keyword>
<feature type="region of interest" description="Disordered" evidence="4">
    <location>
        <begin position="1689"/>
        <end position="1726"/>
    </location>
</feature>
<evidence type="ECO:0000313" key="9">
    <source>
        <dbReference type="Proteomes" id="UP000005408"/>
    </source>
</evidence>
<dbReference type="Pfam" id="PF05729">
    <property type="entry name" value="NACHT"/>
    <property type="match status" value="1"/>
</dbReference>
<feature type="coiled-coil region" evidence="3">
    <location>
        <begin position="84"/>
        <end position="114"/>
    </location>
</feature>
<dbReference type="InterPro" id="IPR001680">
    <property type="entry name" value="WD40_rpt"/>
</dbReference>
<accession>A0A8W8M405</accession>
<sequence>MYRKYLQEIAIREKQMGNNCSSSASTSGMITRHPDPQSSENSRTTPEPPTPSGHHATESGNQNAQNPGPSNSTGTPNPAQALPKELTEEQKKTMEKQKRELEALLETVDQTEKMIFMAFPFQEAIILGNFYATFPNTMKTIRIFTSSTFTDTKYERNCWMEKAYPKIKEHCFKKGYEFQVVDMRWGIRNQATDDHMTTELCLHELRECQKLSKGPYFISLFAHKYGYRSLSREINGEEFRKIQGAVTNQADLEHLLRWYELDSNAVPDVFLLKPISRNIPDFLSKDFETQKKAKSEWWTESERLMEIIATGATEALDEDSARKYKISVTELETEVALNENNAVKKSFWFRKDFKDIEKQNNCYTLSRYIECLGDEKVWQKARAMNKDLKDRMTSKLNADHVHTYELNWMEKGIDPDCREHADYLEKITTDFQNQMIASIDESIKERENDKKLTLRPDHEEFMEHAVLVKKKCDGVRGRDDIVKKIKDYVLGDSKEPLIVHGESGCGKTSIMALAAREAFSWIHGNGMVIMRFLGSTQDSSNVVSLLQSINSQIEKYFKLRAVKSQDLKQLIKTFKTYLRFFVLRRKTIVIFIDSIDQLDKSHNGRLVSSWIPNNLLKAAKIIISTIDHPDFGVFPDIKSFVSEDNFISVPLLTPENRIDVLDHWFQINNRKLTDEQRSYVLSMFEKCSLPLYIKLCFRNAITWTSFRPIEECQLEDTIRGCIDKLFRSLENKHGELFVARALGYVTVAKHGLSEFELEDILSCDDDVLNDVYQFWTPPIRRLPPLLIVRLRHDLNRYLVNRGDSGVQIMGWYHRQFWEAAQDRYTKDKDTCQRLHAGIADYFMGRWSGDVPKPYKDKHGESEAIRYVASQPIQLGNQMNERKLKSLPYHLAMSGNLPDLKKECLLNFDFLIHNLLCLHTQDLLDDFDLTISLFPGEQDLRSLSQAINLSAAALTQDPRQLPGHLLDRLEHIQGLQDLLTQCRQSPYPYLLCSHFLLKKPGGQLVRTLTGHNSVIDSLDLHQYPEGKLVALSASEGDNLIKTWDVHAGKELKSIPAMQSKICKAEFAVDGEIILQVYQDKIYGCNSGGDVKYTIVFPAISVTTAGPKQSNIVAISEKEFVLWDATTGSELKRKELPPKLKPDSLECISGSENFVAFTGEIMGYLCVYNVREDTFSRVVKMKDDEDINSMAITSDETHIIISKGLDNVVLVDIADLNEIRTLEALKHLQCIDKIYSLYGSMVVCNDKIVCISNETGSEVSSHFPHSISLVDVRTCDLKLFVTRSQDNILRVWDRARKDVQNKLPQQSNRIRKIMPMKNSRYALIRRQDKEQTTAIYEIYDLLKHGVIKRIALDTNVSEEVLLDDDDTLIVSTKNDKMKAISLETATIVSEFEGFLALSNEVRSINGGKEIVTQTRGRQNLKCFDTKTGKVTKIIQLSTSDKKYLVETFVASSDGQIIACVTEDETFLVCDAEKKRVIKTLRDKDIGKDVSDIGLEIDISRNGMYVIGSVQLKRPNITTPFVWNKEEETCSILFDEEELKSYKQQGKSMNDLEMYNTKVIKDELLAVGYMDGAIRLWDLKLGKLHMKLSGHTDVLDLVMAPGGTFLMSYCDMEEENLMRIWDVDSWECVATYRSEIVFGRMTAGTDGKSFLAEIDDNVVQLTLNDYDREELEELEIKNKPKELDYKLKVLSDDDNRVSEGDPDKEEKEKDFVFSDDDDENKEEDDGKEE</sequence>
<dbReference type="InterPro" id="IPR007111">
    <property type="entry name" value="NACHT_NTPase"/>
</dbReference>
<dbReference type="PANTHER" id="PTHR19871:SF14">
    <property type="entry name" value="DUF4062 DOMAIN-CONTAINING PROTEIN"/>
    <property type="match status" value="1"/>
</dbReference>
<feature type="domain" description="NWD1/2-like winged helix-turn-helix" evidence="7">
    <location>
        <begin position="715"/>
        <end position="829"/>
    </location>
</feature>
<dbReference type="Gene3D" id="3.40.50.300">
    <property type="entry name" value="P-loop containing nucleotide triphosphate hydrolases"/>
    <property type="match status" value="1"/>
</dbReference>
<evidence type="ECO:0000256" key="1">
    <source>
        <dbReference type="ARBA" id="ARBA00022574"/>
    </source>
</evidence>
<dbReference type="SMART" id="SM00320">
    <property type="entry name" value="WD40"/>
    <property type="match status" value="6"/>
</dbReference>
<keyword evidence="3" id="KW-0175">Coiled coil</keyword>
<reference evidence="8" key="1">
    <citation type="submission" date="2022-08" db="UniProtKB">
        <authorList>
            <consortium name="EnsemblMetazoa"/>
        </authorList>
    </citation>
    <scope>IDENTIFICATION</scope>
    <source>
        <strain evidence="8">05x7-T-G4-1.051#20</strain>
    </source>
</reference>
<dbReference type="CDD" id="cd00009">
    <property type="entry name" value="AAA"/>
    <property type="match status" value="1"/>
</dbReference>
<dbReference type="InterPro" id="IPR057588">
    <property type="entry name" value="NWD1/2-like_WH"/>
</dbReference>
<evidence type="ECO:0000259" key="7">
    <source>
        <dbReference type="Pfam" id="PF25469"/>
    </source>
</evidence>
<feature type="compositionally biased region" description="Basic and acidic residues" evidence="4">
    <location>
        <begin position="1689"/>
        <end position="1709"/>
    </location>
</feature>
<dbReference type="InterPro" id="IPR052752">
    <property type="entry name" value="NACHT-WD_repeat"/>
</dbReference>
<evidence type="ECO:0000256" key="4">
    <source>
        <dbReference type="SAM" id="MobiDB-lite"/>
    </source>
</evidence>
<dbReference type="InterPro" id="IPR025139">
    <property type="entry name" value="DUF4062"/>
</dbReference>
<dbReference type="Pfam" id="PF00400">
    <property type="entry name" value="WD40"/>
    <property type="match status" value="1"/>
</dbReference>
<dbReference type="Pfam" id="PF13271">
    <property type="entry name" value="DUF4062"/>
    <property type="match status" value="1"/>
</dbReference>
<evidence type="ECO:0000256" key="3">
    <source>
        <dbReference type="SAM" id="Coils"/>
    </source>
</evidence>
<dbReference type="SUPFAM" id="SSF50998">
    <property type="entry name" value="Quinoprotein alcohol dehydrogenase-like"/>
    <property type="match status" value="1"/>
</dbReference>
<feature type="domain" description="NACHT" evidence="5">
    <location>
        <begin position="496"/>
        <end position="666"/>
    </location>
</feature>
<dbReference type="InterPro" id="IPR011047">
    <property type="entry name" value="Quinoprotein_ADH-like_sf"/>
</dbReference>